<name>E5AL84_MYCRK</name>
<dbReference type="InterPro" id="IPR011234">
    <property type="entry name" value="Fumarylacetoacetase-like_C"/>
</dbReference>
<dbReference type="eggNOG" id="COG0179">
    <property type="taxonomic scope" value="Bacteria"/>
</dbReference>
<evidence type="ECO:0000256" key="1">
    <source>
        <dbReference type="ARBA" id="ARBA00001946"/>
    </source>
</evidence>
<dbReference type="GO" id="GO:0046872">
    <property type="term" value="F:metal ion binding"/>
    <property type="evidence" value="ECO:0007669"/>
    <property type="project" value="UniProtKB-KW"/>
</dbReference>
<evidence type="ECO:0000259" key="4">
    <source>
        <dbReference type="Pfam" id="PF01557"/>
    </source>
</evidence>
<keyword evidence="5" id="KW-0413">Isomerase</keyword>
<dbReference type="KEGG" id="brh:RBRH_00354"/>
<dbReference type="GO" id="GO:0018800">
    <property type="term" value="F:5-oxopent-3-ene-1,2,5-tricarboxylate decarboxylase activity"/>
    <property type="evidence" value="ECO:0007669"/>
    <property type="project" value="InterPro"/>
</dbReference>
<dbReference type="InterPro" id="IPR036663">
    <property type="entry name" value="Fumarylacetoacetase_C_sf"/>
</dbReference>
<dbReference type="EC" id="5.3.3.-" evidence="5"/>
<accession>E5AL84</accession>
<reference evidence="5 6" key="1">
    <citation type="journal article" date="2011" name="J. Bacteriol.">
        <title>Complete genome sequence of Burkholderia rhizoxinica, an endosymbiont of Rhizopus microsporus.</title>
        <authorList>
            <person name="Lackner G."/>
            <person name="Moebius N."/>
            <person name="Partida-Martinez L."/>
            <person name="Hertweck C."/>
        </authorList>
    </citation>
    <scope>NUCLEOTIDE SEQUENCE [LARGE SCALE GENOMIC DNA]</scope>
    <source>
        <strain evidence="6">DSM 19002 / CIP 109453 / HKI 454</strain>
    </source>
</reference>
<evidence type="ECO:0000256" key="3">
    <source>
        <dbReference type="ARBA" id="ARBA00022723"/>
    </source>
</evidence>
<dbReference type="Pfam" id="PF01557">
    <property type="entry name" value="FAA_hydrolase"/>
    <property type="match status" value="1"/>
</dbReference>
<evidence type="ECO:0000256" key="2">
    <source>
        <dbReference type="ARBA" id="ARBA00010211"/>
    </source>
</evidence>
<dbReference type="OrthoDB" id="9805307at2"/>
<gene>
    <name evidence="5" type="ordered locus">RBRH_00354</name>
</gene>
<dbReference type="AlphaFoldDB" id="E5AL84"/>
<dbReference type="PANTHER" id="PTHR42796">
    <property type="entry name" value="FUMARYLACETOACETATE HYDROLASE DOMAIN-CONTAINING PROTEIN 2A-RELATED"/>
    <property type="match status" value="1"/>
</dbReference>
<evidence type="ECO:0000313" key="5">
    <source>
        <dbReference type="EMBL" id="CBW73757.1"/>
    </source>
</evidence>
<dbReference type="InterPro" id="IPR012686">
    <property type="entry name" value="HPA_isomer/decarb_N"/>
</dbReference>
<keyword evidence="3" id="KW-0479">Metal-binding</keyword>
<sequence>MELNVAVGARIPGSVKVGTVYGVLLNFRGVLQALGDAVNQPPYQRPPQAPVLYIKPANTLAGDGDRVQVPHDDAGACAAAVDSLEIGASLGIVFARRTTRVKERDALDAVLGFTVVNDVSVPHSSLYRPAVRFNARDGFCPLGPVIVPTGHVGTPNALDITVRINGQVRQQANTRDAIRGVARLIEEVSAFMSFERGDVLLLGVPPHAPRAQPGDAVEIEIERIGVLHNGFVREATT</sequence>
<dbReference type="Proteomes" id="UP000007437">
    <property type="component" value="Chromosome"/>
</dbReference>
<dbReference type="RefSeq" id="WP_013433993.1">
    <property type="nucleotide sequence ID" value="NC_014722.1"/>
</dbReference>
<dbReference type="PANTHER" id="PTHR42796:SF4">
    <property type="entry name" value="FUMARYLACETOACETATE HYDROLASE DOMAIN-CONTAINING PROTEIN 2A"/>
    <property type="match status" value="1"/>
</dbReference>
<evidence type="ECO:0000313" key="6">
    <source>
        <dbReference type="Proteomes" id="UP000007437"/>
    </source>
</evidence>
<dbReference type="NCBIfam" id="TIGR02305">
    <property type="entry name" value="HpaG-N-term"/>
    <property type="match status" value="1"/>
</dbReference>
<dbReference type="InterPro" id="IPR051121">
    <property type="entry name" value="FAH"/>
</dbReference>
<proteinExistence type="inferred from homology"/>
<dbReference type="Gene3D" id="3.90.850.10">
    <property type="entry name" value="Fumarylacetoacetase-like, C-terminal domain"/>
    <property type="match status" value="1"/>
</dbReference>
<comment type="similarity">
    <text evidence="2">Belongs to the FAH family.</text>
</comment>
<dbReference type="GO" id="GO:0044281">
    <property type="term" value="P:small molecule metabolic process"/>
    <property type="evidence" value="ECO:0007669"/>
    <property type="project" value="UniProtKB-ARBA"/>
</dbReference>
<feature type="domain" description="Fumarylacetoacetase-like C-terminal" evidence="4">
    <location>
        <begin position="19"/>
        <end position="230"/>
    </location>
</feature>
<dbReference type="HOGENOM" id="CLU_028458_4_1_4"/>
<dbReference type="STRING" id="882378.RBRH_00354"/>
<dbReference type="SUPFAM" id="SSF56529">
    <property type="entry name" value="FAH"/>
    <property type="match status" value="1"/>
</dbReference>
<protein>
    <submittedName>
        <fullName evidence="5">2-hydroxyhepta-2,4-diene-1,7-dioate isomerase</fullName>
        <ecNumber evidence="5">5.3.3.-</ecNumber>
    </submittedName>
</protein>
<comment type="cofactor">
    <cofactor evidence="1">
        <name>Mg(2+)</name>
        <dbReference type="ChEBI" id="CHEBI:18420"/>
    </cofactor>
</comment>
<dbReference type="EMBL" id="FR687359">
    <property type="protein sequence ID" value="CBW73757.1"/>
    <property type="molecule type" value="Genomic_DNA"/>
</dbReference>
<organism evidence="5 6">
    <name type="scientific">Mycetohabitans rhizoxinica (strain DSM 19002 / CIP 109453 / HKI 454)</name>
    <name type="common">Paraburkholderia rhizoxinica</name>
    <dbReference type="NCBI Taxonomy" id="882378"/>
    <lineage>
        <taxon>Bacteria</taxon>
        <taxon>Pseudomonadati</taxon>
        <taxon>Pseudomonadota</taxon>
        <taxon>Betaproteobacteria</taxon>
        <taxon>Burkholderiales</taxon>
        <taxon>Burkholderiaceae</taxon>
        <taxon>Mycetohabitans</taxon>
    </lineage>
</organism>
<dbReference type="GO" id="GO:0008704">
    <property type="term" value="F:5-carboxymethyl-2-hydroxymuconate delta-isomerase activity"/>
    <property type="evidence" value="ECO:0007669"/>
    <property type="project" value="InterPro"/>
</dbReference>